<dbReference type="AlphaFoldDB" id="A0A6S9IQ18"/>
<reference evidence="5" key="1">
    <citation type="submission" date="2021-01" db="EMBL/GenBank/DDBJ databases">
        <authorList>
            <person name="Corre E."/>
            <person name="Pelletier E."/>
            <person name="Niang G."/>
            <person name="Scheremetjew M."/>
            <person name="Finn R."/>
            <person name="Kale V."/>
            <person name="Holt S."/>
            <person name="Cochrane G."/>
            <person name="Meng A."/>
            <person name="Brown T."/>
            <person name="Cohen L."/>
        </authorList>
    </citation>
    <scope>NUCLEOTIDE SEQUENCE</scope>
    <source>
        <strain evidence="5">GSO104</strain>
    </source>
</reference>
<dbReference type="GO" id="GO:0006740">
    <property type="term" value="P:NADPH regeneration"/>
    <property type="evidence" value="ECO:0007669"/>
    <property type="project" value="TreeGrafter"/>
</dbReference>
<evidence type="ECO:0008006" key="6">
    <source>
        <dbReference type="Google" id="ProtNLM"/>
    </source>
</evidence>
<evidence type="ECO:0000259" key="4">
    <source>
        <dbReference type="Pfam" id="PF22725"/>
    </source>
</evidence>
<dbReference type="EMBL" id="HBNS01058506">
    <property type="protein sequence ID" value="CAE4663740.1"/>
    <property type="molecule type" value="Transcribed_RNA"/>
</dbReference>
<dbReference type="GO" id="GO:0016491">
    <property type="term" value="F:oxidoreductase activity"/>
    <property type="evidence" value="ECO:0007669"/>
    <property type="project" value="UniProtKB-KW"/>
</dbReference>
<dbReference type="GO" id="GO:0000166">
    <property type="term" value="F:nucleotide binding"/>
    <property type="evidence" value="ECO:0007669"/>
    <property type="project" value="InterPro"/>
</dbReference>
<proteinExistence type="inferred from homology"/>
<gene>
    <name evidence="5" type="ORF">DBRI00130_LOCUS42075</name>
</gene>
<protein>
    <recommendedName>
        <fullName evidence="6">Gfo/Idh/MocA-like oxidoreductase N-terminal domain-containing protein</fullName>
    </recommendedName>
</protein>
<feature type="domain" description="GFO/IDH/MocA-like oxidoreductase" evidence="4">
    <location>
        <begin position="179"/>
        <end position="295"/>
    </location>
</feature>
<name>A0A6S9IQ18_9STRA</name>
<keyword evidence="2" id="KW-0560">Oxidoreductase</keyword>
<evidence type="ECO:0000256" key="1">
    <source>
        <dbReference type="ARBA" id="ARBA00010928"/>
    </source>
</evidence>
<dbReference type="PANTHER" id="PTHR42840">
    <property type="entry name" value="NAD(P)-BINDING ROSSMANN-FOLD SUPERFAMILY PROTEIN-RELATED"/>
    <property type="match status" value="1"/>
</dbReference>
<evidence type="ECO:0000256" key="2">
    <source>
        <dbReference type="ARBA" id="ARBA00023002"/>
    </source>
</evidence>
<dbReference type="SUPFAM" id="SSF55347">
    <property type="entry name" value="Glyceraldehyde-3-phosphate dehydrogenase-like, C-terminal domain"/>
    <property type="match status" value="1"/>
</dbReference>
<organism evidence="5">
    <name type="scientific">Ditylum brightwellii</name>
    <dbReference type="NCBI Taxonomy" id="49249"/>
    <lineage>
        <taxon>Eukaryota</taxon>
        <taxon>Sar</taxon>
        <taxon>Stramenopiles</taxon>
        <taxon>Ochrophyta</taxon>
        <taxon>Bacillariophyta</taxon>
        <taxon>Mediophyceae</taxon>
        <taxon>Lithodesmiophycidae</taxon>
        <taxon>Lithodesmiales</taxon>
        <taxon>Lithodesmiaceae</taxon>
        <taxon>Ditylum</taxon>
    </lineage>
</organism>
<accession>A0A6S9IQ18</accession>
<dbReference type="Pfam" id="PF22725">
    <property type="entry name" value="GFO_IDH_MocA_C3"/>
    <property type="match status" value="1"/>
</dbReference>
<dbReference type="PANTHER" id="PTHR42840:SF3">
    <property type="entry name" value="BINDING ROSSMANN FOLD OXIDOREDUCTASE, PUTATIVE (AFU_ORTHOLOGUE AFUA_2G10240)-RELATED"/>
    <property type="match status" value="1"/>
</dbReference>
<feature type="domain" description="Gfo/Idh/MocA-like oxidoreductase N-terminal" evidence="3">
    <location>
        <begin position="52"/>
        <end position="168"/>
    </location>
</feature>
<dbReference type="GO" id="GO:0005737">
    <property type="term" value="C:cytoplasm"/>
    <property type="evidence" value="ECO:0007669"/>
    <property type="project" value="TreeGrafter"/>
</dbReference>
<dbReference type="Gene3D" id="3.30.360.10">
    <property type="entry name" value="Dihydrodipicolinate Reductase, domain 2"/>
    <property type="match status" value="1"/>
</dbReference>
<evidence type="ECO:0000259" key="3">
    <source>
        <dbReference type="Pfam" id="PF01408"/>
    </source>
</evidence>
<sequence length="390" mass="42698">MQCFARYVKSVHTLPFRGSDNCVGFHRYSNCTSRSFSSSPSNARLKKPRKAKVALVGSGRMGQIRASLLYANPRFNLTSVVDMNLEGAESLAGKYSADPFKTLAEAIHADSLDGIVISTPTFTHDAVIRDAARNGLSVFTEKPVDETADKIEELFKVCNEAGVSLCCGFQRRFDESYVSVAKAVQRGQIGRPITSSIFFADHPCPPIDFLLTGGNIFVDLSAHDVDYIRWVLNDEVASVFATGTSSTETLEEAGVHDNATVVMKFQKGAIVTLCMSRSASYGYDQRCEIFGDRGLVAVDNHHTNSAVLSDDGGIHRSRYKYSFPQRFNQAFAAELDTFADVLLDQRVWPITENDCVAVQKVSDAARLSCELGEAVHIDYDDKVVPTAVSG</sequence>
<dbReference type="SUPFAM" id="SSF51735">
    <property type="entry name" value="NAD(P)-binding Rossmann-fold domains"/>
    <property type="match status" value="1"/>
</dbReference>
<evidence type="ECO:0000313" key="5">
    <source>
        <dbReference type="EMBL" id="CAE4663740.1"/>
    </source>
</evidence>
<comment type="similarity">
    <text evidence="1">Belongs to the Gfo/Idh/MocA family.</text>
</comment>
<dbReference type="Pfam" id="PF01408">
    <property type="entry name" value="GFO_IDH_MocA"/>
    <property type="match status" value="1"/>
</dbReference>
<dbReference type="InterPro" id="IPR055170">
    <property type="entry name" value="GFO_IDH_MocA-like_dom"/>
</dbReference>
<dbReference type="InterPro" id="IPR000683">
    <property type="entry name" value="Gfo/Idh/MocA-like_OxRdtase_N"/>
</dbReference>
<dbReference type="Gene3D" id="3.40.50.720">
    <property type="entry name" value="NAD(P)-binding Rossmann-like Domain"/>
    <property type="match status" value="1"/>
</dbReference>
<dbReference type="InterPro" id="IPR036291">
    <property type="entry name" value="NAD(P)-bd_dom_sf"/>
</dbReference>